<reference evidence="2" key="1">
    <citation type="submission" date="2018-02" db="EMBL/GenBank/DDBJ databases">
        <authorList>
            <person name="Hausmann B."/>
        </authorList>
    </citation>
    <scope>NUCLEOTIDE SEQUENCE [LARGE SCALE GENOMIC DNA]</scope>
    <source>
        <strain evidence="2">Peat soil MAG SbF1</strain>
    </source>
</reference>
<dbReference type="Proteomes" id="UP000238916">
    <property type="component" value="Unassembled WGS sequence"/>
</dbReference>
<protein>
    <recommendedName>
        <fullName evidence="3">DUF551 domain-containing protein</fullName>
    </recommendedName>
</protein>
<accession>A0A2U3LWL7</accession>
<dbReference type="EMBL" id="OMOF01000887">
    <property type="protein sequence ID" value="SPF56238.1"/>
    <property type="molecule type" value="Genomic_DNA"/>
</dbReference>
<organism evidence="1 2">
    <name type="scientific">Candidatus Desulfosporosinus infrequens</name>
    <dbReference type="NCBI Taxonomy" id="2043169"/>
    <lineage>
        <taxon>Bacteria</taxon>
        <taxon>Bacillati</taxon>
        <taxon>Bacillota</taxon>
        <taxon>Clostridia</taxon>
        <taxon>Eubacteriales</taxon>
        <taxon>Desulfitobacteriaceae</taxon>
        <taxon>Desulfosporosinus</taxon>
    </lineage>
</organism>
<proteinExistence type="predicted"/>
<dbReference type="AlphaFoldDB" id="A0A2U3LWL7"/>
<gene>
    <name evidence="1" type="ORF">SBF1_8980001</name>
</gene>
<evidence type="ECO:0000313" key="2">
    <source>
        <dbReference type="Proteomes" id="UP000238916"/>
    </source>
</evidence>
<name>A0A2U3LWL7_9FIRM</name>
<evidence type="ECO:0008006" key="3">
    <source>
        <dbReference type="Google" id="ProtNLM"/>
    </source>
</evidence>
<evidence type="ECO:0000313" key="1">
    <source>
        <dbReference type="EMBL" id="SPF56238.1"/>
    </source>
</evidence>
<sequence>MPMFKGSVYPDGSATFMERWSYHNDSEFGPTGDTVTHWMYYPEPPKYSTKYNAEKDHLEFIYEGEEEPNESIN</sequence>